<dbReference type="Gene3D" id="3.40.960.10">
    <property type="entry name" value="VSR Endonuclease"/>
    <property type="match status" value="1"/>
</dbReference>
<dbReference type="KEGG" id="gba:J421_5966"/>
<keyword evidence="4" id="KW-1185">Reference proteome</keyword>
<evidence type="ECO:0008006" key="5">
    <source>
        <dbReference type="Google" id="ProtNLM"/>
    </source>
</evidence>
<evidence type="ECO:0000259" key="1">
    <source>
        <dbReference type="Pfam" id="PF11784"/>
    </source>
</evidence>
<dbReference type="RefSeq" id="WP_236646404.1">
    <property type="nucleotide sequence ID" value="NZ_CP007130.1"/>
</dbReference>
<evidence type="ECO:0000313" key="4">
    <source>
        <dbReference type="Proteomes" id="UP000019151"/>
    </source>
</evidence>
<proteinExistence type="predicted"/>
<accession>W0RS17</accession>
<dbReference type="Proteomes" id="UP000019151">
    <property type="component" value="Plasmid 2"/>
</dbReference>
<sequence>MLRALVDRGLTVVPQVGVAGYRVDLGVLHDAVPGRFLCGIECDGVAYHASDTARDRDRLRQQVLEDRGWTIHRVWSTDWFKDRAGQIERLLALIAADTAGAGTAAASTAEPDAAAGTAESETARAEAAALGGMPPYVRPAVVPYTFAAGEERYADDDLLAAPAERLRDAVRDVVIAEAPVHDDDLVARVAGMWGTRVGSRIEARIRDAAAAAERAGAVRRRGAFWWGPADAVAVRSRTGTRIPAERIAPEEYQEAVRLVLAGGHALPREQLVTEVRALLGFARTGPALEDAIGGAIDALLAGGELGEAAAGIRKR</sequence>
<dbReference type="EMBL" id="CP007130">
    <property type="protein sequence ID" value="AHG93501.1"/>
    <property type="molecule type" value="Genomic_DNA"/>
</dbReference>
<dbReference type="PATRIC" id="fig|861299.3.peg.6018"/>
<evidence type="ECO:0000313" key="3">
    <source>
        <dbReference type="EMBL" id="AHG93501.1"/>
    </source>
</evidence>
<dbReference type="HOGENOM" id="CLU_882130_0_0_0"/>
<dbReference type="InterPro" id="IPR049468">
    <property type="entry name" value="Restrct_endonuc-II-like_dom"/>
</dbReference>
<dbReference type="eggNOG" id="COG1112">
    <property type="taxonomic scope" value="Bacteria"/>
</dbReference>
<dbReference type="InterPro" id="IPR021754">
    <property type="entry name" value="DUF3320"/>
</dbReference>
<reference evidence="3 4" key="1">
    <citation type="journal article" date="2014" name="Genome Announc.">
        <title>Genome Sequence and Methylome of Soil Bacterium Gemmatirosa kalamazoonensis KBS708T, a Member of the Rarely Cultivated Gemmatimonadetes Phylum.</title>
        <authorList>
            <person name="Debruyn J.M."/>
            <person name="Radosevich M."/>
            <person name="Wommack K.E."/>
            <person name="Polson S.W."/>
            <person name="Hauser L.J."/>
            <person name="Fawaz M.N."/>
            <person name="Korlach J."/>
            <person name="Tsai Y.C."/>
        </authorList>
    </citation>
    <scope>NUCLEOTIDE SEQUENCE [LARGE SCALE GENOMIC DNA]</scope>
    <source>
        <strain evidence="3 4">KBS708</strain>
        <plasmid evidence="4">Plasmid 2</plasmid>
    </source>
</reference>
<dbReference type="FunFam" id="3.40.960.10:FF:000002">
    <property type="entry name" value="DNA helicase related protein"/>
    <property type="match status" value="1"/>
</dbReference>
<organism evidence="3 4">
    <name type="scientific">Gemmatirosa kalamazoonensis</name>
    <dbReference type="NCBI Taxonomy" id="861299"/>
    <lineage>
        <taxon>Bacteria</taxon>
        <taxon>Pseudomonadati</taxon>
        <taxon>Gemmatimonadota</taxon>
        <taxon>Gemmatimonadia</taxon>
        <taxon>Gemmatimonadales</taxon>
        <taxon>Gemmatimonadaceae</taxon>
        <taxon>Gemmatirosa</taxon>
    </lineage>
</organism>
<dbReference type="AlphaFoldDB" id="W0RS17"/>
<keyword evidence="3" id="KW-0614">Plasmid</keyword>
<feature type="domain" description="Restriction endonuclease type II-like" evidence="2">
    <location>
        <begin position="2"/>
        <end position="93"/>
    </location>
</feature>
<protein>
    <recommendedName>
        <fullName evidence="5">DUF559 domain-containing protein</fullName>
    </recommendedName>
</protein>
<dbReference type="SUPFAM" id="SSF52980">
    <property type="entry name" value="Restriction endonuclease-like"/>
    <property type="match status" value="1"/>
</dbReference>
<feature type="domain" description="DUF3320" evidence="1">
    <location>
        <begin position="156"/>
        <end position="202"/>
    </location>
</feature>
<name>W0RS17_9BACT</name>
<dbReference type="Pfam" id="PF18741">
    <property type="entry name" value="MTES_1575"/>
    <property type="match status" value="1"/>
</dbReference>
<dbReference type="Pfam" id="PF11784">
    <property type="entry name" value="DUF3320"/>
    <property type="match status" value="1"/>
</dbReference>
<geneLocation type="plasmid" evidence="3 4">
    <name>2</name>
</geneLocation>
<dbReference type="InterPro" id="IPR011335">
    <property type="entry name" value="Restrct_endonuc-II-like"/>
</dbReference>
<evidence type="ECO:0000259" key="2">
    <source>
        <dbReference type="Pfam" id="PF18741"/>
    </source>
</evidence>
<gene>
    <name evidence="3" type="ORF">J421_5966</name>
</gene>
<dbReference type="InParanoid" id="W0RS17"/>